<proteinExistence type="predicted"/>
<protein>
    <submittedName>
        <fullName evidence="2">Uncharacterized protein</fullName>
    </submittedName>
</protein>
<evidence type="ECO:0000313" key="1">
    <source>
        <dbReference type="Proteomes" id="UP000887566"/>
    </source>
</evidence>
<dbReference type="AlphaFoldDB" id="A0A914USE7"/>
<dbReference type="WBParaSite" id="PSAMB.scaffold1221size34151.g11767.t1">
    <property type="protein sequence ID" value="PSAMB.scaffold1221size34151.g11767.t1"/>
    <property type="gene ID" value="PSAMB.scaffold1221size34151.g11767"/>
</dbReference>
<keyword evidence="1" id="KW-1185">Reference proteome</keyword>
<accession>A0A914USE7</accession>
<dbReference type="Proteomes" id="UP000887566">
    <property type="component" value="Unplaced"/>
</dbReference>
<organism evidence="1 2">
    <name type="scientific">Plectus sambesii</name>
    <dbReference type="NCBI Taxonomy" id="2011161"/>
    <lineage>
        <taxon>Eukaryota</taxon>
        <taxon>Metazoa</taxon>
        <taxon>Ecdysozoa</taxon>
        <taxon>Nematoda</taxon>
        <taxon>Chromadorea</taxon>
        <taxon>Plectida</taxon>
        <taxon>Plectina</taxon>
        <taxon>Plectoidea</taxon>
        <taxon>Plectidae</taxon>
        <taxon>Plectus</taxon>
    </lineage>
</organism>
<evidence type="ECO:0000313" key="2">
    <source>
        <dbReference type="WBParaSite" id="PSAMB.scaffold1221size34151.g11767.t1"/>
    </source>
</evidence>
<reference evidence="2" key="1">
    <citation type="submission" date="2022-11" db="UniProtKB">
        <authorList>
            <consortium name="WormBaseParasite"/>
        </authorList>
    </citation>
    <scope>IDENTIFICATION</scope>
</reference>
<sequence>MVQAISKTMQKGRQTQNAFLAGLRNTSYADIKKGWYWNTTMPDGSTAVQPAIDSNILWGPNDPNNNYPVEDGMNAGLDYGIMDIQSKYALDPAGRVAGYICQFASPQWNYSPRGTGRFTTSLYLIKKSTVIKQACIMQCHRSVFCVSLAFNLVTNDCQTYAVSPEDPRFAASVTAESSYQFFHRDGMEF</sequence>
<name>A0A914USE7_9BILA</name>